<dbReference type="GO" id="GO:0005829">
    <property type="term" value="C:cytosol"/>
    <property type="evidence" value="ECO:0007669"/>
    <property type="project" value="TreeGrafter"/>
</dbReference>
<dbReference type="KEGG" id="llp:GH975_11070"/>
<dbReference type="InterPro" id="IPR029056">
    <property type="entry name" value="Ribokinase-like"/>
</dbReference>
<evidence type="ECO:0000256" key="2">
    <source>
        <dbReference type="ARBA" id="ARBA00012135"/>
    </source>
</evidence>
<keyword evidence="4" id="KW-0547">Nucleotide-binding</keyword>
<evidence type="ECO:0000256" key="6">
    <source>
        <dbReference type="ARBA" id="ARBA00022840"/>
    </source>
</evidence>
<feature type="domain" description="Pyridoxamine kinase/Phosphomethylpyrimidine kinase" evidence="7">
    <location>
        <begin position="12"/>
        <end position="260"/>
    </location>
</feature>
<name>A0A5Q2QJ41_9GAMM</name>
<evidence type="ECO:0000256" key="1">
    <source>
        <dbReference type="ARBA" id="ARBA00004948"/>
    </source>
</evidence>
<keyword evidence="5 8" id="KW-0418">Kinase</keyword>
<dbReference type="InterPro" id="IPR013749">
    <property type="entry name" value="PM/HMP-P_kinase-1"/>
</dbReference>
<keyword evidence="9" id="KW-1185">Reference proteome</keyword>
<dbReference type="NCBIfam" id="TIGR00097">
    <property type="entry name" value="HMP-P_kinase"/>
    <property type="match status" value="1"/>
</dbReference>
<reference evidence="8 9" key="1">
    <citation type="submission" date="2019-11" db="EMBL/GenBank/DDBJ databases">
        <authorList>
            <person name="Khan S.A."/>
            <person name="Jeon C.O."/>
            <person name="Chun B.H."/>
        </authorList>
    </citation>
    <scope>NUCLEOTIDE SEQUENCE [LARGE SCALE GENOMIC DNA]</scope>
    <source>
        <strain evidence="8 9">IMCC 1097</strain>
    </source>
</reference>
<dbReference type="GO" id="GO:0008902">
    <property type="term" value="F:hydroxymethylpyrimidine kinase activity"/>
    <property type="evidence" value="ECO:0007669"/>
    <property type="project" value="UniProtKB-EC"/>
</dbReference>
<keyword evidence="6" id="KW-0067">ATP-binding</keyword>
<dbReference type="EMBL" id="CP045871">
    <property type="protein sequence ID" value="QGG81075.1"/>
    <property type="molecule type" value="Genomic_DNA"/>
</dbReference>
<dbReference type="SUPFAM" id="SSF53613">
    <property type="entry name" value="Ribokinase-like"/>
    <property type="match status" value="1"/>
</dbReference>
<dbReference type="Pfam" id="PF08543">
    <property type="entry name" value="Phos_pyr_kin"/>
    <property type="match status" value="1"/>
</dbReference>
<dbReference type="InterPro" id="IPR004399">
    <property type="entry name" value="HMP/HMP-P_kinase_dom"/>
</dbReference>
<accession>A0A5Q2QJ41</accession>
<dbReference type="EC" id="2.7.1.49" evidence="2"/>
<dbReference type="GO" id="GO:0009228">
    <property type="term" value="P:thiamine biosynthetic process"/>
    <property type="evidence" value="ECO:0007669"/>
    <property type="project" value="InterPro"/>
</dbReference>
<dbReference type="Proteomes" id="UP000388235">
    <property type="component" value="Chromosome"/>
</dbReference>
<dbReference type="Gene3D" id="3.40.1190.20">
    <property type="match status" value="1"/>
</dbReference>
<dbReference type="FunFam" id="3.40.1190.20:FF:000003">
    <property type="entry name" value="Phosphomethylpyrimidine kinase ThiD"/>
    <property type="match status" value="1"/>
</dbReference>
<evidence type="ECO:0000313" key="8">
    <source>
        <dbReference type="EMBL" id="QGG81075.1"/>
    </source>
</evidence>
<sequence length="269" mass="27866">MIPNILSIAGSDPSGGAGIQADIKAISANGGYAMSVITALTAQNTQGVRAVYLPPVDFIVEQANAVFDDISTDAVKIGMLVNADITRAITTILIERAATTPVVVDPVMIAKGGASLLDPSGVDSLITQLIPQATLLTPNLPEAAFLLGCAPAQTETEMEIQATALRTMGANSVLLKGGHLDGQFSHDCLATADGIDWLQAPRILTRNTHGTGCTLAATIATNLGHGQSPALACTNAKRYIHATIEQAHQLKVGSGHGPVHHFTESHSCH</sequence>
<dbReference type="UniPathway" id="UPA00060">
    <property type="reaction ID" value="UER00138"/>
</dbReference>
<evidence type="ECO:0000256" key="5">
    <source>
        <dbReference type="ARBA" id="ARBA00022777"/>
    </source>
</evidence>
<proteinExistence type="predicted"/>
<evidence type="ECO:0000256" key="3">
    <source>
        <dbReference type="ARBA" id="ARBA00022679"/>
    </source>
</evidence>
<comment type="pathway">
    <text evidence="1">Cofactor biosynthesis; thiamine diphosphate biosynthesis.</text>
</comment>
<evidence type="ECO:0000259" key="7">
    <source>
        <dbReference type="Pfam" id="PF08543"/>
    </source>
</evidence>
<dbReference type="PANTHER" id="PTHR20858:SF17">
    <property type="entry name" value="HYDROXYMETHYLPYRIMIDINE_PHOSPHOMETHYLPYRIMIDINE KINASE THI20-RELATED"/>
    <property type="match status" value="1"/>
</dbReference>
<dbReference type="GO" id="GO:0005524">
    <property type="term" value="F:ATP binding"/>
    <property type="evidence" value="ECO:0007669"/>
    <property type="project" value="UniProtKB-KW"/>
</dbReference>
<evidence type="ECO:0000256" key="4">
    <source>
        <dbReference type="ARBA" id="ARBA00022741"/>
    </source>
</evidence>
<organism evidence="8 9">
    <name type="scientific">Litorivicinus lipolyticus</name>
    <dbReference type="NCBI Taxonomy" id="418701"/>
    <lineage>
        <taxon>Bacteria</taxon>
        <taxon>Pseudomonadati</taxon>
        <taxon>Pseudomonadota</taxon>
        <taxon>Gammaproteobacteria</taxon>
        <taxon>Oceanospirillales</taxon>
        <taxon>Litorivicinaceae</taxon>
        <taxon>Litorivicinus</taxon>
    </lineage>
</organism>
<dbReference type="AlphaFoldDB" id="A0A5Q2QJ41"/>
<dbReference type="PANTHER" id="PTHR20858">
    <property type="entry name" value="PHOSPHOMETHYLPYRIMIDINE KINASE"/>
    <property type="match status" value="1"/>
</dbReference>
<dbReference type="RefSeq" id="WP_153714578.1">
    <property type="nucleotide sequence ID" value="NZ_CP045871.1"/>
</dbReference>
<protein>
    <recommendedName>
        <fullName evidence="2">hydroxymethylpyrimidine kinase</fullName>
        <ecNumber evidence="2">2.7.1.49</ecNumber>
    </recommendedName>
</protein>
<dbReference type="OrthoDB" id="9810880at2"/>
<keyword evidence="3 8" id="KW-0808">Transferase</keyword>
<dbReference type="GO" id="GO:0008972">
    <property type="term" value="F:phosphomethylpyrimidine kinase activity"/>
    <property type="evidence" value="ECO:0007669"/>
    <property type="project" value="InterPro"/>
</dbReference>
<evidence type="ECO:0000313" key="9">
    <source>
        <dbReference type="Proteomes" id="UP000388235"/>
    </source>
</evidence>
<gene>
    <name evidence="8" type="primary">thiD</name>
    <name evidence="8" type="ORF">GH975_11070</name>
</gene>
<dbReference type="CDD" id="cd01169">
    <property type="entry name" value="HMPP_kinase"/>
    <property type="match status" value="1"/>
</dbReference>
<dbReference type="GO" id="GO:0009229">
    <property type="term" value="P:thiamine diphosphate biosynthetic process"/>
    <property type="evidence" value="ECO:0007669"/>
    <property type="project" value="UniProtKB-UniPathway"/>
</dbReference>